<evidence type="ECO:0000256" key="2">
    <source>
        <dbReference type="ARBA" id="ARBA00023125"/>
    </source>
</evidence>
<dbReference type="PROSITE" id="PS51898">
    <property type="entry name" value="TYR_RECOMBINASE"/>
    <property type="match status" value="1"/>
</dbReference>
<dbReference type="Pfam" id="PF02899">
    <property type="entry name" value="Phage_int_SAM_1"/>
    <property type="match status" value="1"/>
</dbReference>
<dbReference type="PANTHER" id="PTHR30349">
    <property type="entry name" value="PHAGE INTEGRASE-RELATED"/>
    <property type="match status" value="1"/>
</dbReference>
<dbReference type="InterPro" id="IPR013762">
    <property type="entry name" value="Integrase-like_cat_sf"/>
</dbReference>
<evidence type="ECO:0000313" key="5">
    <source>
        <dbReference type="EMBL" id="MCD1655205.1"/>
    </source>
</evidence>
<dbReference type="SUPFAM" id="SSF56349">
    <property type="entry name" value="DNA breaking-rejoining enzymes"/>
    <property type="match status" value="1"/>
</dbReference>
<dbReference type="InterPro" id="IPR050090">
    <property type="entry name" value="Tyrosine_recombinase_XerCD"/>
</dbReference>
<gene>
    <name evidence="5" type="ORF">K7J14_10905</name>
</gene>
<keyword evidence="3" id="KW-0233">DNA recombination</keyword>
<accession>A0AAE3EHP4</accession>
<dbReference type="EMBL" id="JAINWA010000003">
    <property type="protein sequence ID" value="MCD1655205.1"/>
    <property type="molecule type" value="Genomic_DNA"/>
</dbReference>
<dbReference type="Pfam" id="PF00589">
    <property type="entry name" value="Phage_integrase"/>
    <property type="match status" value="1"/>
</dbReference>
<organism evidence="5 6">
    <name type="scientific">Teretinema zuelzerae</name>
    <dbReference type="NCBI Taxonomy" id="156"/>
    <lineage>
        <taxon>Bacteria</taxon>
        <taxon>Pseudomonadati</taxon>
        <taxon>Spirochaetota</taxon>
        <taxon>Spirochaetia</taxon>
        <taxon>Spirochaetales</taxon>
        <taxon>Treponemataceae</taxon>
        <taxon>Teretinema</taxon>
    </lineage>
</organism>
<feature type="domain" description="Tyr recombinase" evidence="4">
    <location>
        <begin position="175"/>
        <end position="370"/>
    </location>
</feature>
<evidence type="ECO:0000256" key="1">
    <source>
        <dbReference type="ARBA" id="ARBA00008857"/>
    </source>
</evidence>
<dbReference type="GO" id="GO:0003677">
    <property type="term" value="F:DNA binding"/>
    <property type="evidence" value="ECO:0007669"/>
    <property type="project" value="UniProtKB-KW"/>
</dbReference>
<comment type="similarity">
    <text evidence="1">Belongs to the 'phage' integrase family.</text>
</comment>
<evidence type="ECO:0000313" key="6">
    <source>
        <dbReference type="Proteomes" id="UP001198163"/>
    </source>
</evidence>
<dbReference type="GO" id="GO:0015074">
    <property type="term" value="P:DNA integration"/>
    <property type="evidence" value="ECO:0007669"/>
    <property type="project" value="InterPro"/>
</dbReference>
<name>A0AAE3EHP4_9SPIR</name>
<keyword evidence="6" id="KW-1185">Reference proteome</keyword>
<dbReference type="PANTHER" id="PTHR30349:SF41">
    <property type="entry name" value="INTEGRASE_RECOMBINASE PROTEIN MJ0367-RELATED"/>
    <property type="match status" value="1"/>
</dbReference>
<keyword evidence="2" id="KW-0238">DNA-binding</keyword>
<dbReference type="CDD" id="cd01189">
    <property type="entry name" value="INT_ICEBs1_C_like"/>
    <property type="match status" value="1"/>
</dbReference>
<reference evidence="5" key="1">
    <citation type="submission" date="2021-08" db="EMBL/GenBank/DDBJ databases">
        <title>Comparative analyses of Brucepasteria parasyntrophica and Teretinema zuelzerae.</title>
        <authorList>
            <person name="Song Y."/>
            <person name="Brune A."/>
        </authorList>
    </citation>
    <scope>NUCLEOTIDE SEQUENCE</scope>
    <source>
        <strain evidence="5">DSM 1903</strain>
    </source>
</reference>
<dbReference type="InterPro" id="IPR004107">
    <property type="entry name" value="Integrase_SAM-like_N"/>
</dbReference>
<dbReference type="AlphaFoldDB" id="A0AAE3EHP4"/>
<sequence length="379" mass="42720">MPSTFIVLKRRNTKGKQYYQVRFKDESGNTIKSKSYPEAKTKLQAMRLAEADLHHGIIPSSSDPLALQYCSEFWSENSPYFKSRKLKGKALSESYRYTGVYGLKHFEEFLRDKRMSEISPIELDAFADKLAETGLKGRSINLGLAAIKRPMAVFCKKKGIPDPLLSVESHEETPKERGVITVDELSRVVSYNDDYRAKAIFLLGALGGLRRGEVRGLHVDDIDFEKGIIHVRHNFVNTKEGLKAPKCDSIRSVPVPSILIETLKTVVSLYPTGIYAVPNLVDSEKPCDVVTINRAFTRILKFLGITEDERKNRNLVYHGLRHTFVTLAQSTGLPDFIVARLSGHKTLDMVRRYTNAEGYVDFADTKARMEKAVSQGKEA</sequence>
<dbReference type="RefSeq" id="WP_230756084.1">
    <property type="nucleotide sequence ID" value="NZ_JAINWA010000003.1"/>
</dbReference>
<comment type="caution">
    <text evidence="5">The sequence shown here is derived from an EMBL/GenBank/DDBJ whole genome shotgun (WGS) entry which is preliminary data.</text>
</comment>
<dbReference type="InterPro" id="IPR011010">
    <property type="entry name" value="DNA_brk_join_enz"/>
</dbReference>
<dbReference type="Gene3D" id="1.10.443.10">
    <property type="entry name" value="Intergrase catalytic core"/>
    <property type="match status" value="1"/>
</dbReference>
<dbReference type="InterPro" id="IPR002104">
    <property type="entry name" value="Integrase_catalytic"/>
</dbReference>
<proteinExistence type="inferred from homology"/>
<protein>
    <submittedName>
        <fullName evidence="5">Tyrosine-type recombinase/integrase</fullName>
    </submittedName>
</protein>
<dbReference type="GO" id="GO:0006310">
    <property type="term" value="P:DNA recombination"/>
    <property type="evidence" value="ECO:0007669"/>
    <property type="project" value="UniProtKB-KW"/>
</dbReference>
<evidence type="ECO:0000259" key="4">
    <source>
        <dbReference type="PROSITE" id="PS51898"/>
    </source>
</evidence>
<dbReference type="Proteomes" id="UP001198163">
    <property type="component" value="Unassembled WGS sequence"/>
</dbReference>
<evidence type="ECO:0000256" key="3">
    <source>
        <dbReference type="ARBA" id="ARBA00023172"/>
    </source>
</evidence>